<dbReference type="HOGENOM" id="CLU_765993_0_0_1"/>
<sequence>MFNMLRAAWDTLCVTSQQGRRFFAQSTPAIECRVIAVAGLLINDYDEIARQGPLHGFGFWTWCAVLNNALGGLLVAVIIKYADNILRSFAQGLAIVSGAVGSYLLFDFQITAQFMLGVVLVIGAVFLYGAQASTPTELCEQLALSCLASVAPSRGDSALSDASADAPLKPAAYASVQPTEPHTADEAGEVRAYLLANGVTKAQYDKAEGRGLSGLQELAESVNCTLKDEETVRMAVAAASAEKKATTSEAALTPLTAEERKRFAAAFEHFDKDKSGELDVKEFRSAMLDSGMCPYPYEQEELFKTADMDGSGTITFEEYCHFIQVYRAKQSWWERMMESMTDKFMPKPSYLTKTAASAAELH</sequence>
<dbReference type="Pfam" id="PF13499">
    <property type="entry name" value="EF-hand_7"/>
    <property type="match status" value="1"/>
</dbReference>
<protein>
    <recommendedName>
        <fullName evidence="7">EF-hand domain-containing protein</fullName>
    </recommendedName>
</protein>
<comment type="subcellular location">
    <subcellularLocation>
        <location evidence="1">Membrane</location>
        <topology evidence="1">Multi-pass membrane protein</topology>
    </subcellularLocation>
</comment>
<dbReference type="AlphaFoldDB" id="A0A0D3JT88"/>
<dbReference type="GO" id="GO:0000139">
    <property type="term" value="C:Golgi membrane"/>
    <property type="evidence" value="ECO:0007669"/>
    <property type="project" value="InterPro"/>
</dbReference>
<dbReference type="Proteomes" id="UP000013827">
    <property type="component" value="Unassembled WGS sequence"/>
</dbReference>
<dbReference type="EnsemblProtists" id="EOD26723">
    <property type="protein sequence ID" value="EOD26723"/>
    <property type="gene ID" value="EMIHUDRAFT_115029"/>
</dbReference>
<evidence type="ECO:0000256" key="1">
    <source>
        <dbReference type="ARBA" id="ARBA00004141"/>
    </source>
</evidence>
<dbReference type="InterPro" id="IPR007271">
    <property type="entry name" value="Nuc_sug_transpt"/>
</dbReference>
<dbReference type="GO" id="GO:0005509">
    <property type="term" value="F:calcium ion binding"/>
    <property type="evidence" value="ECO:0007669"/>
    <property type="project" value="InterPro"/>
</dbReference>
<dbReference type="SUPFAM" id="SSF47473">
    <property type="entry name" value="EF-hand"/>
    <property type="match status" value="1"/>
</dbReference>
<evidence type="ECO:0000256" key="6">
    <source>
        <dbReference type="SAM" id="Phobius"/>
    </source>
</evidence>
<organism evidence="8 9">
    <name type="scientific">Emiliania huxleyi (strain CCMP1516)</name>
    <dbReference type="NCBI Taxonomy" id="280463"/>
    <lineage>
        <taxon>Eukaryota</taxon>
        <taxon>Haptista</taxon>
        <taxon>Haptophyta</taxon>
        <taxon>Prymnesiophyceae</taxon>
        <taxon>Isochrysidales</taxon>
        <taxon>Noelaerhabdaceae</taxon>
        <taxon>Emiliania</taxon>
    </lineage>
</organism>
<dbReference type="PANTHER" id="PTHR10231">
    <property type="entry name" value="NUCLEOTIDE-SUGAR TRANSMEMBRANE TRANSPORTER"/>
    <property type="match status" value="1"/>
</dbReference>
<evidence type="ECO:0000256" key="5">
    <source>
        <dbReference type="ARBA" id="ARBA00023136"/>
    </source>
</evidence>
<keyword evidence="5 6" id="KW-0472">Membrane</keyword>
<keyword evidence="4 6" id="KW-1133">Transmembrane helix</keyword>
<dbReference type="PaxDb" id="2903-EOD26723"/>
<dbReference type="Gene3D" id="1.10.238.10">
    <property type="entry name" value="EF-hand"/>
    <property type="match status" value="1"/>
</dbReference>
<keyword evidence="9" id="KW-1185">Reference proteome</keyword>
<feature type="domain" description="EF-hand" evidence="7">
    <location>
        <begin position="258"/>
        <end position="293"/>
    </location>
</feature>
<feature type="transmembrane region" description="Helical" evidence="6">
    <location>
        <begin position="59"/>
        <end position="79"/>
    </location>
</feature>
<name>A0A0D3JT88_EMIH1</name>
<evidence type="ECO:0000259" key="7">
    <source>
        <dbReference type="PROSITE" id="PS50222"/>
    </source>
</evidence>
<keyword evidence="3" id="KW-0106">Calcium</keyword>
<dbReference type="GO" id="GO:0015165">
    <property type="term" value="F:pyrimidine nucleotide-sugar transmembrane transporter activity"/>
    <property type="evidence" value="ECO:0007669"/>
    <property type="project" value="InterPro"/>
</dbReference>
<reference evidence="8" key="2">
    <citation type="submission" date="2024-10" db="UniProtKB">
        <authorList>
            <consortium name="EnsemblProtists"/>
        </authorList>
    </citation>
    <scope>IDENTIFICATION</scope>
</reference>
<accession>A0A0D3JT88</accession>
<dbReference type="STRING" id="2903.R1CUK7"/>
<evidence type="ECO:0000256" key="4">
    <source>
        <dbReference type="ARBA" id="ARBA00022989"/>
    </source>
</evidence>
<dbReference type="eggNOG" id="KOG2234">
    <property type="taxonomic scope" value="Eukaryota"/>
</dbReference>
<evidence type="ECO:0000313" key="9">
    <source>
        <dbReference type="Proteomes" id="UP000013827"/>
    </source>
</evidence>
<evidence type="ECO:0000313" key="8">
    <source>
        <dbReference type="EnsemblProtists" id="EOD26723"/>
    </source>
</evidence>
<evidence type="ECO:0000256" key="3">
    <source>
        <dbReference type="ARBA" id="ARBA00022837"/>
    </source>
</evidence>
<dbReference type="GeneID" id="17272269"/>
<proteinExistence type="predicted"/>
<dbReference type="RefSeq" id="XP_005779152.1">
    <property type="nucleotide sequence ID" value="XM_005779095.1"/>
</dbReference>
<feature type="transmembrane region" description="Helical" evidence="6">
    <location>
        <begin position="86"/>
        <end position="106"/>
    </location>
</feature>
<dbReference type="PROSITE" id="PS50222">
    <property type="entry name" value="EF_HAND_2"/>
    <property type="match status" value="2"/>
</dbReference>
<dbReference type="KEGG" id="ehx:EMIHUDRAFT_115029"/>
<feature type="transmembrane region" description="Helical" evidence="6">
    <location>
        <begin position="112"/>
        <end position="130"/>
    </location>
</feature>
<dbReference type="Pfam" id="PF04142">
    <property type="entry name" value="Nuc_sug_transp"/>
    <property type="match status" value="1"/>
</dbReference>
<dbReference type="InterPro" id="IPR002048">
    <property type="entry name" value="EF_hand_dom"/>
</dbReference>
<dbReference type="InterPro" id="IPR011992">
    <property type="entry name" value="EF-hand-dom_pair"/>
</dbReference>
<dbReference type="SMART" id="SM00054">
    <property type="entry name" value="EFh"/>
    <property type="match status" value="2"/>
</dbReference>
<evidence type="ECO:0000256" key="2">
    <source>
        <dbReference type="ARBA" id="ARBA00022692"/>
    </source>
</evidence>
<dbReference type="SUPFAM" id="SSF103481">
    <property type="entry name" value="Multidrug resistance efflux transporter EmrE"/>
    <property type="match status" value="1"/>
</dbReference>
<dbReference type="InterPro" id="IPR018247">
    <property type="entry name" value="EF_Hand_1_Ca_BS"/>
</dbReference>
<feature type="domain" description="EF-hand" evidence="7">
    <location>
        <begin position="300"/>
        <end position="329"/>
    </location>
</feature>
<dbReference type="PROSITE" id="PS00018">
    <property type="entry name" value="EF_HAND_1"/>
    <property type="match status" value="2"/>
</dbReference>
<keyword evidence="2 6" id="KW-0812">Transmembrane</keyword>
<reference evidence="9" key="1">
    <citation type="journal article" date="2013" name="Nature">
        <title>Pan genome of the phytoplankton Emiliania underpins its global distribution.</title>
        <authorList>
            <person name="Read B.A."/>
            <person name="Kegel J."/>
            <person name="Klute M.J."/>
            <person name="Kuo A."/>
            <person name="Lefebvre S.C."/>
            <person name="Maumus F."/>
            <person name="Mayer C."/>
            <person name="Miller J."/>
            <person name="Monier A."/>
            <person name="Salamov A."/>
            <person name="Young J."/>
            <person name="Aguilar M."/>
            <person name="Claverie J.M."/>
            <person name="Frickenhaus S."/>
            <person name="Gonzalez K."/>
            <person name="Herman E.K."/>
            <person name="Lin Y.C."/>
            <person name="Napier J."/>
            <person name="Ogata H."/>
            <person name="Sarno A.F."/>
            <person name="Shmutz J."/>
            <person name="Schroeder D."/>
            <person name="de Vargas C."/>
            <person name="Verret F."/>
            <person name="von Dassow P."/>
            <person name="Valentin K."/>
            <person name="Van de Peer Y."/>
            <person name="Wheeler G."/>
            <person name="Dacks J.B."/>
            <person name="Delwiche C.F."/>
            <person name="Dyhrman S.T."/>
            <person name="Glockner G."/>
            <person name="John U."/>
            <person name="Richards T."/>
            <person name="Worden A.Z."/>
            <person name="Zhang X."/>
            <person name="Grigoriev I.V."/>
            <person name="Allen A.E."/>
            <person name="Bidle K."/>
            <person name="Borodovsky M."/>
            <person name="Bowler C."/>
            <person name="Brownlee C."/>
            <person name="Cock J.M."/>
            <person name="Elias M."/>
            <person name="Gladyshev V.N."/>
            <person name="Groth M."/>
            <person name="Guda C."/>
            <person name="Hadaegh A."/>
            <person name="Iglesias-Rodriguez M.D."/>
            <person name="Jenkins J."/>
            <person name="Jones B.M."/>
            <person name="Lawson T."/>
            <person name="Leese F."/>
            <person name="Lindquist E."/>
            <person name="Lobanov A."/>
            <person name="Lomsadze A."/>
            <person name="Malik S.B."/>
            <person name="Marsh M.E."/>
            <person name="Mackinder L."/>
            <person name="Mock T."/>
            <person name="Mueller-Roeber B."/>
            <person name="Pagarete A."/>
            <person name="Parker M."/>
            <person name="Probert I."/>
            <person name="Quesneville H."/>
            <person name="Raines C."/>
            <person name="Rensing S.A."/>
            <person name="Riano-Pachon D.M."/>
            <person name="Richier S."/>
            <person name="Rokitta S."/>
            <person name="Shiraiwa Y."/>
            <person name="Soanes D.M."/>
            <person name="van der Giezen M."/>
            <person name="Wahlund T.M."/>
            <person name="Williams B."/>
            <person name="Wilson W."/>
            <person name="Wolfe G."/>
            <person name="Wurch L.L."/>
        </authorList>
    </citation>
    <scope>NUCLEOTIDE SEQUENCE</scope>
</reference>
<dbReference type="CDD" id="cd00051">
    <property type="entry name" value="EFh"/>
    <property type="match status" value="1"/>
</dbReference>
<dbReference type="InterPro" id="IPR037185">
    <property type="entry name" value="EmrE-like"/>
</dbReference>